<evidence type="ECO:0000313" key="6">
    <source>
        <dbReference type="Proteomes" id="UP000235672"/>
    </source>
</evidence>
<organism evidence="5 6">
    <name type="scientific">Hyaloscypha hepaticicola</name>
    <dbReference type="NCBI Taxonomy" id="2082293"/>
    <lineage>
        <taxon>Eukaryota</taxon>
        <taxon>Fungi</taxon>
        <taxon>Dikarya</taxon>
        <taxon>Ascomycota</taxon>
        <taxon>Pezizomycotina</taxon>
        <taxon>Leotiomycetes</taxon>
        <taxon>Helotiales</taxon>
        <taxon>Hyaloscyphaceae</taxon>
        <taxon>Hyaloscypha</taxon>
    </lineage>
</organism>
<protein>
    <recommendedName>
        <fullName evidence="4">Translation initiation factor 3 N-terminal domain-containing protein</fullName>
    </recommendedName>
</protein>
<keyword evidence="3" id="KW-0648">Protein biosynthesis</keyword>
<evidence type="ECO:0000259" key="4">
    <source>
        <dbReference type="Pfam" id="PF05198"/>
    </source>
</evidence>
<dbReference type="InterPro" id="IPR036788">
    <property type="entry name" value="T_IF-3_C_sf"/>
</dbReference>
<proteinExistence type="inferred from homology"/>
<evidence type="ECO:0000256" key="2">
    <source>
        <dbReference type="ARBA" id="ARBA00022540"/>
    </source>
</evidence>
<dbReference type="Pfam" id="PF05198">
    <property type="entry name" value="IF3_N"/>
    <property type="match status" value="1"/>
</dbReference>
<dbReference type="PANTHER" id="PTHR10938:SF0">
    <property type="entry name" value="TRANSLATION INITIATION FACTOR IF-3, MITOCHONDRIAL"/>
    <property type="match status" value="1"/>
</dbReference>
<dbReference type="Gene3D" id="3.10.20.80">
    <property type="entry name" value="Translation initiation factor 3 (IF-3), N-terminal domain"/>
    <property type="match status" value="1"/>
</dbReference>
<evidence type="ECO:0000313" key="5">
    <source>
        <dbReference type="EMBL" id="PMD17384.1"/>
    </source>
</evidence>
<dbReference type="InterPro" id="IPR001288">
    <property type="entry name" value="Translation_initiation_fac_3"/>
</dbReference>
<dbReference type="GO" id="GO:0043022">
    <property type="term" value="F:ribosome binding"/>
    <property type="evidence" value="ECO:0007669"/>
    <property type="project" value="TreeGrafter"/>
</dbReference>
<evidence type="ECO:0000256" key="1">
    <source>
        <dbReference type="ARBA" id="ARBA00005439"/>
    </source>
</evidence>
<dbReference type="Proteomes" id="UP000235672">
    <property type="component" value="Unassembled WGS sequence"/>
</dbReference>
<comment type="similarity">
    <text evidence="1">Belongs to the IF-3 family.</text>
</comment>
<dbReference type="GO" id="GO:0003743">
    <property type="term" value="F:translation initiation factor activity"/>
    <property type="evidence" value="ECO:0007669"/>
    <property type="project" value="UniProtKB-KW"/>
</dbReference>
<dbReference type="GO" id="GO:0070124">
    <property type="term" value="P:mitochondrial translational initiation"/>
    <property type="evidence" value="ECO:0007669"/>
    <property type="project" value="TreeGrafter"/>
</dbReference>
<name>A0A2J6PTM9_9HELO</name>
<dbReference type="EMBL" id="KZ613500">
    <property type="protein sequence ID" value="PMD17384.1"/>
    <property type="molecule type" value="Genomic_DNA"/>
</dbReference>
<dbReference type="SUPFAM" id="SSF54364">
    <property type="entry name" value="Translation initiation factor IF3, N-terminal domain"/>
    <property type="match status" value="1"/>
</dbReference>
<dbReference type="PANTHER" id="PTHR10938">
    <property type="entry name" value="TRANSLATION INITIATION FACTOR IF-3"/>
    <property type="match status" value="1"/>
</dbReference>
<sequence>MKSSKCAFSTAAALHRVFIAPIEIARPGQSQFTRRTISSTTTSTLRFTSRAPRLLLAQQQKCYASSAAAKSRLPRDDEIKSWSVTLVGEDGKLQDPRPTLDILDSIDRKKESLIVVVPGEPGTPPICKIMNKEAMRMAEKAKAKAARGSITEKTIELNWAIDGNDLNHRLTKMKGFLEKGFRVDVVLGVKRKGRKATEEEAEALIEKVKKAAGEVEGTRESKPKEGKLLGMLTLQFEGKLK</sequence>
<accession>A0A2J6PTM9</accession>
<dbReference type="OrthoDB" id="21573at2759"/>
<dbReference type="InterPro" id="IPR019814">
    <property type="entry name" value="Translation_initiation_fac_3_N"/>
</dbReference>
<reference evidence="5 6" key="1">
    <citation type="submission" date="2016-05" db="EMBL/GenBank/DDBJ databases">
        <title>A degradative enzymes factory behind the ericoid mycorrhizal symbiosis.</title>
        <authorList>
            <consortium name="DOE Joint Genome Institute"/>
            <person name="Martino E."/>
            <person name="Morin E."/>
            <person name="Grelet G."/>
            <person name="Kuo A."/>
            <person name="Kohler A."/>
            <person name="Daghino S."/>
            <person name="Barry K."/>
            <person name="Choi C."/>
            <person name="Cichocki N."/>
            <person name="Clum A."/>
            <person name="Copeland A."/>
            <person name="Hainaut M."/>
            <person name="Haridas S."/>
            <person name="Labutti K."/>
            <person name="Lindquist E."/>
            <person name="Lipzen A."/>
            <person name="Khouja H.-R."/>
            <person name="Murat C."/>
            <person name="Ohm R."/>
            <person name="Olson A."/>
            <person name="Spatafora J."/>
            <person name="Veneault-Fourrey C."/>
            <person name="Henrissat B."/>
            <person name="Grigoriev I."/>
            <person name="Martin F."/>
            <person name="Perotto S."/>
        </authorList>
    </citation>
    <scope>NUCLEOTIDE SEQUENCE [LARGE SCALE GENOMIC DNA]</scope>
    <source>
        <strain evidence="5 6">UAMH 7357</strain>
    </source>
</reference>
<keyword evidence="6" id="KW-1185">Reference proteome</keyword>
<dbReference type="SUPFAM" id="SSF55200">
    <property type="entry name" value="Translation initiation factor IF3, C-terminal domain"/>
    <property type="match status" value="1"/>
</dbReference>
<dbReference type="GO" id="GO:0032790">
    <property type="term" value="P:ribosome disassembly"/>
    <property type="evidence" value="ECO:0007669"/>
    <property type="project" value="TreeGrafter"/>
</dbReference>
<gene>
    <name evidence="5" type="ORF">NA56DRAFT_632095</name>
</gene>
<feature type="domain" description="Translation initiation factor 3 N-terminal" evidence="4">
    <location>
        <begin position="77"/>
        <end position="146"/>
    </location>
</feature>
<dbReference type="InterPro" id="IPR036787">
    <property type="entry name" value="T_IF-3_N_sf"/>
</dbReference>
<evidence type="ECO:0000256" key="3">
    <source>
        <dbReference type="ARBA" id="ARBA00022917"/>
    </source>
</evidence>
<dbReference type="Gene3D" id="3.30.110.10">
    <property type="entry name" value="Translation initiation factor 3 (IF-3), C-terminal domain"/>
    <property type="match status" value="1"/>
</dbReference>
<keyword evidence="2" id="KW-0396">Initiation factor</keyword>
<dbReference type="GO" id="GO:0005739">
    <property type="term" value="C:mitochondrion"/>
    <property type="evidence" value="ECO:0007669"/>
    <property type="project" value="TreeGrafter"/>
</dbReference>
<dbReference type="AlphaFoldDB" id="A0A2J6PTM9"/>